<reference evidence="2 3" key="1">
    <citation type="submission" date="2024-09" db="EMBL/GenBank/DDBJ databases">
        <title>Chromosome-scale assembly of Riccia fluitans.</title>
        <authorList>
            <person name="Paukszto L."/>
            <person name="Sawicki J."/>
            <person name="Karawczyk K."/>
            <person name="Piernik-Szablinska J."/>
            <person name="Szczecinska M."/>
            <person name="Mazdziarz M."/>
        </authorList>
    </citation>
    <scope>NUCLEOTIDE SEQUENCE [LARGE SCALE GENOMIC DNA]</scope>
    <source>
        <strain evidence="2">Rf_01</strain>
        <tissue evidence="2">Aerial parts of the thallus</tissue>
    </source>
</reference>
<gene>
    <name evidence="2" type="ORF">R1flu_003811</name>
</gene>
<keyword evidence="3" id="KW-1185">Reference proteome</keyword>
<evidence type="ECO:0000256" key="1">
    <source>
        <dbReference type="SAM" id="Coils"/>
    </source>
</evidence>
<dbReference type="Proteomes" id="UP001605036">
    <property type="component" value="Unassembled WGS sequence"/>
</dbReference>
<proteinExistence type="predicted"/>
<keyword evidence="1" id="KW-0175">Coiled coil</keyword>
<dbReference type="AlphaFoldDB" id="A0ABD1YA35"/>
<sequence length="169" mass="19503">MAQLQMAFNAPLIAKLEAWGYEEKSPAPLADIISSLDSPSLALVERLSNDLTHVNERSYDLRVKVSALTDSLKQEKLRAEQLVTDNQSLLQDKDELRRKLQELTNLTNDSKTEGNEEEQVQLWRAQSMHQLQARNLSMDECREIQDPTSLNVYYPIIFEYPFPVIKRLQ</sequence>
<name>A0ABD1YA35_9MARC</name>
<dbReference type="EMBL" id="JBHFFA010000006">
    <property type="protein sequence ID" value="KAL2623606.1"/>
    <property type="molecule type" value="Genomic_DNA"/>
</dbReference>
<accession>A0ABD1YA35</accession>
<feature type="coiled-coil region" evidence="1">
    <location>
        <begin position="72"/>
        <end position="113"/>
    </location>
</feature>
<organism evidence="2 3">
    <name type="scientific">Riccia fluitans</name>
    <dbReference type="NCBI Taxonomy" id="41844"/>
    <lineage>
        <taxon>Eukaryota</taxon>
        <taxon>Viridiplantae</taxon>
        <taxon>Streptophyta</taxon>
        <taxon>Embryophyta</taxon>
        <taxon>Marchantiophyta</taxon>
        <taxon>Marchantiopsida</taxon>
        <taxon>Marchantiidae</taxon>
        <taxon>Marchantiales</taxon>
        <taxon>Ricciaceae</taxon>
        <taxon>Riccia</taxon>
    </lineage>
</organism>
<evidence type="ECO:0000313" key="3">
    <source>
        <dbReference type="Proteomes" id="UP001605036"/>
    </source>
</evidence>
<evidence type="ECO:0000313" key="2">
    <source>
        <dbReference type="EMBL" id="KAL2623606.1"/>
    </source>
</evidence>
<comment type="caution">
    <text evidence="2">The sequence shown here is derived from an EMBL/GenBank/DDBJ whole genome shotgun (WGS) entry which is preliminary data.</text>
</comment>
<protein>
    <submittedName>
        <fullName evidence="2">Uncharacterized protein</fullName>
    </submittedName>
</protein>